<reference evidence="1 2" key="1">
    <citation type="journal article" date="2010" name="Nat. Biotechnol.">
        <title>Genome sequence of the model mushroom Schizophyllum commune.</title>
        <authorList>
            <person name="Ohm R.A."/>
            <person name="de Jong J.F."/>
            <person name="Lugones L.G."/>
            <person name="Aerts A."/>
            <person name="Kothe E."/>
            <person name="Stajich J.E."/>
            <person name="de Vries R.P."/>
            <person name="Record E."/>
            <person name="Levasseur A."/>
            <person name="Baker S.E."/>
            <person name="Bartholomew K.A."/>
            <person name="Coutinho P.M."/>
            <person name="Erdmann S."/>
            <person name="Fowler T.J."/>
            <person name="Gathman A.C."/>
            <person name="Lombard V."/>
            <person name="Henrissat B."/>
            <person name="Knabe N."/>
            <person name="Kuees U."/>
            <person name="Lilly W.W."/>
            <person name="Lindquist E."/>
            <person name="Lucas S."/>
            <person name="Magnuson J.K."/>
            <person name="Piumi F."/>
            <person name="Raudaskoski M."/>
            <person name="Salamov A."/>
            <person name="Schmutz J."/>
            <person name="Schwarze F.W.M.R."/>
            <person name="vanKuyk P.A."/>
            <person name="Horton J.S."/>
            <person name="Grigoriev I.V."/>
            <person name="Woesten H.A.B."/>
        </authorList>
    </citation>
    <scope>NUCLEOTIDE SEQUENCE [LARGE SCALE GENOMIC DNA]</scope>
    <source>
        <strain evidence="2">H4-8 / FGSC 9210</strain>
    </source>
</reference>
<keyword evidence="2" id="KW-1185">Reference proteome</keyword>
<dbReference type="KEGG" id="scm:SCHCO_02512617"/>
<protein>
    <submittedName>
        <fullName evidence="1">Uncharacterized protein</fullName>
    </submittedName>
</protein>
<dbReference type="EMBL" id="GL377310">
    <property type="protein sequence ID" value="EFI94168.1"/>
    <property type="molecule type" value="Genomic_DNA"/>
</dbReference>
<evidence type="ECO:0000313" key="1">
    <source>
        <dbReference type="EMBL" id="EFI94168.1"/>
    </source>
</evidence>
<dbReference type="GeneID" id="9596952"/>
<sequence>MPSELNTLVHEVLRHPHFRFEDLKGFDAQIANRRADEADKQAGTPFGTGFRERAVTIDVPSGDKTVPPERIEVPGLHYRRIMDVLREALQDPVLSPKYHLFPFRLFRRAGDSNEASRIYSEIYNSDAMLEAHEDVQSAHLPPEEQECKRPRIVSALMAWSDSTHLANFGNAHVWPIYLMLGNLSKYIRCQPTSGACLHLAYIPSLSAETKRKIAAFHAKWDTQQKQILTHCKRELMQAVWAILLEDDEFLKAYRYGFVMEINGTEYRVYPRLFTYSADYPEKVLLATIRDKGICVCPRCLMPRDKLERMGMVSDMKYRLTHARTYLKWAVERARNLIYNMATPITGPAVERLLKATSSVPTKNAFKIDELDNIDVSRFLVVDFMHEFELGVWKAFFTHSIRLLYAIDSALVKELDKR</sequence>
<dbReference type="VEuPathDB" id="FungiDB:SCHCODRAFT_02512617"/>
<dbReference type="InterPro" id="IPR041078">
    <property type="entry name" value="Plavaka"/>
</dbReference>
<proteinExistence type="predicted"/>
<dbReference type="OMA" id="AKCPCPQ"/>
<dbReference type="eggNOG" id="ENOG502SKHB">
    <property type="taxonomic scope" value="Eukaryota"/>
</dbReference>
<dbReference type="STRING" id="578458.D8QEH4"/>
<dbReference type="AlphaFoldDB" id="D8QEH4"/>
<dbReference type="Proteomes" id="UP000007431">
    <property type="component" value="Unassembled WGS sequence"/>
</dbReference>
<evidence type="ECO:0000313" key="2">
    <source>
        <dbReference type="Proteomes" id="UP000007431"/>
    </source>
</evidence>
<dbReference type="OrthoDB" id="3208495at2759"/>
<gene>
    <name evidence="1" type="ORF">SCHCODRAFT_59733</name>
</gene>
<dbReference type="InParanoid" id="D8QEH4"/>
<dbReference type="Pfam" id="PF18759">
    <property type="entry name" value="Plavaka"/>
    <property type="match status" value="1"/>
</dbReference>
<dbReference type="HOGENOM" id="CLU_002498_2_0_1"/>
<accession>D8QEH4</accession>
<name>D8QEH4_SCHCM</name>
<organism evidence="2">
    <name type="scientific">Schizophyllum commune (strain H4-8 / FGSC 9210)</name>
    <name type="common">Split gill fungus</name>
    <dbReference type="NCBI Taxonomy" id="578458"/>
    <lineage>
        <taxon>Eukaryota</taxon>
        <taxon>Fungi</taxon>
        <taxon>Dikarya</taxon>
        <taxon>Basidiomycota</taxon>
        <taxon>Agaricomycotina</taxon>
        <taxon>Agaricomycetes</taxon>
        <taxon>Agaricomycetidae</taxon>
        <taxon>Agaricales</taxon>
        <taxon>Schizophyllaceae</taxon>
        <taxon>Schizophyllum</taxon>
    </lineage>
</organism>